<sequence>MHSTTHFHIRDGGGRLGVFSHTHLVFGIWGRRPGEGAGLLVGVWAEVGVRVLRVDWCRDWRFWLPRDRLDFFRSRSLASVPSPSPGFGCGVGTVPGPWCAVVAFLRCFLLWLASG</sequence>
<proteinExistence type="predicted"/>
<protein>
    <submittedName>
        <fullName evidence="1">Uncharacterized protein</fullName>
    </submittedName>
</protein>
<accession>A0ABV0YS23</accession>
<gene>
    <name evidence="1" type="ORF">AMECASPLE_026894</name>
</gene>
<organism evidence="1 2">
    <name type="scientific">Ameca splendens</name>
    <dbReference type="NCBI Taxonomy" id="208324"/>
    <lineage>
        <taxon>Eukaryota</taxon>
        <taxon>Metazoa</taxon>
        <taxon>Chordata</taxon>
        <taxon>Craniata</taxon>
        <taxon>Vertebrata</taxon>
        <taxon>Euteleostomi</taxon>
        <taxon>Actinopterygii</taxon>
        <taxon>Neopterygii</taxon>
        <taxon>Teleostei</taxon>
        <taxon>Neoteleostei</taxon>
        <taxon>Acanthomorphata</taxon>
        <taxon>Ovalentaria</taxon>
        <taxon>Atherinomorphae</taxon>
        <taxon>Cyprinodontiformes</taxon>
        <taxon>Goodeidae</taxon>
        <taxon>Ameca</taxon>
    </lineage>
</organism>
<name>A0ABV0YS23_9TELE</name>
<keyword evidence="2" id="KW-1185">Reference proteome</keyword>
<comment type="caution">
    <text evidence="1">The sequence shown here is derived from an EMBL/GenBank/DDBJ whole genome shotgun (WGS) entry which is preliminary data.</text>
</comment>
<reference evidence="1 2" key="1">
    <citation type="submission" date="2021-06" db="EMBL/GenBank/DDBJ databases">
        <authorList>
            <person name="Palmer J.M."/>
        </authorList>
    </citation>
    <scope>NUCLEOTIDE SEQUENCE [LARGE SCALE GENOMIC DNA]</scope>
    <source>
        <strain evidence="1 2">AS_MEX2019</strain>
        <tissue evidence="1">Muscle</tissue>
    </source>
</reference>
<evidence type="ECO:0000313" key="1">
    <source>
        <dbReference type="EMBL" id="MEQ2296664.1"/>
    </source>
</evidence>
<evidence type="ECO:0000313" key="2">
    <source>
        <dbReference type="Proteomes" id="UP001469553"/>
    </source>
</evidence>
<dbReference type="EMBL" id="JAHRIP010040418">
    <property type="protein sequence ID" value="MEQ2296664.1"/>
    <property type="molecule type" value="Genomic_DNA"/>
</dbReference>
<dbReference type="Proteomes" id="UP001469553">
    <property type="component" value="Unassembled WGS sequence"/>
</dbReference>